<evidence type="ECO:0000313" key="2">
    <source>
        <dbReference type="Proteomes" id="UP000239203"/>
    </source>
</evidence>
<dbReference type="AlphaFoldDB" id="A0A2S6GK85"/>
<name>A0A2S6GK85_9PSEU</name>
<dbReference type="EMBL" id="PTIX01000013">
    <property type="protein sequence ID" value="PPK65566.1"/>
    <property type="molecule type" value="Genomic_DNA"/>
</dbReference>
<proteinExistence type="predicted"/>
<protein>
    <submittedName>
        <fullName evidence="1">Uncharacterized protein</fullName>
    </submittedName>
</protein>
<accession>A0A2S6GK85</accession>
<evidence type="ECO:0000313" key="1">
    <source>
        <dbReference type="EMBL" id="PPK65566.1"/>
    </source>
</evidence>
<comment type="caution">
    <text evidence="1">The sequence shown here is derived from an EMBL/GenBank/DDBJ whole genome shotgun (WGS) entry which is preliminary data.</text>
</comment>
<keyword evidence="2" id="KW-1185">Reference proteome</keyword>
<sequence>MHGGRDSLHVLVRQAACGLATVRCVQGPYRPEGKVLMYSDRLTLPAASLVIADPDETVRLIIPVPNVENEVEVFGDGSREPDDVTIVLQGDESW</sequence>
<organism evidence="1 2">
    <name type="scientific">Actinokineospora auranticolor</name>
    <dbReference type="NCBI Taxonomy" id="155976"/>
    <lineage>
        <taxon>Bacteria</taxon>
        <taxon>Bacillati</taxon>
        <taxon>Actinomycetota</taxon>
        <taxon>Actinomycetes</taxon>
        <taxon>Pseudonocardiales</taxon>
        <taxon>Pseudonocardiaceae</taxon>
        <taxon>Actinokineospora</taxon>
    </lineage>
</organism>
<dbReference type="Proteomes" id="UP000239203">
    <property type="component" value="Unassembled WGS sequence"/>
</dbReference>
<gene>
    <name evidence="1" type="ORF">CLV40_11350</name>
</gene>
<reference evidence="1 2" key="1">
    <citation type="submission" date="2018-02" db="EMBL/GenBank/DDBJ databases">
        <title>Genomic Encyclopedia of Archaeal and Bacterial Type Strains, Phase II (KMG-II): from individual species to whole genera.</title>
        <authorList>
            <person name="Goeker M."/>
        </authorList>
    </citation>
    <scope>NUCLEOTIDE SEQUENCE [LARGE SCALE GENOMIC DNA]</scope>
    <source>
        <strain evidence="1 2">YU 961-1</strain>
    </source>
</reference>